<evidence type="ECO:0008006" key="3">
    <source>
        <dbReference type="Google" id="ProtNLM"/>
    </source>
</evidence>
<reference evidence="1 2" key="1">
    <citation type="submission" date="2016-05" db="EMBL/GenBank/DDBJ databases">
        <title>Complete genome sequence of a phthalic acid esters degrading Mycobacterium sp. YC-RL4.</title>
        <authorList>
            <person name="Ren L."/>
            <person name="Fan S."/>
            <person name="Ruth N."/>
            <person name="Jia Y."/>
            <person name="Wang J."/>
            <person name="Qiao C."/>
        </authorList>
    </citation>
    <scope>NUCLEOTIDE SEQUENCE [LARGE SCALE GENOMIC DNA]</scope>
    <source>
        <strain evidence="1 2">YC-RL4</strain>
    </source>
</reference>
<dbReference type="SUPFAM" id="SSF52980">
    <property type="entry name" value="Restriction endonuclease-like"/>
    <property type="match status" value="1"/>
</dbReference>
<accession>A0A172UTV4</accession>
<dbReference type="Proteomes" id="UP000077143">
    <property type="component" value="Chromosome"/>
</dbReference>
<evidence type="ECO:0000313" key="1">
    <source>
        <dbReference type="EMBL" id="ANE82204.1"/>
    </source>
</evidence>
<sequence length="280" mass="30879">MGVLIGSAALAAGTVTRHELRTRYRRMFPDVYGPLNPSIRDRACGAWLWSRRRGVVAGVAASALHYAKWVDDEVPVEMLWVNTHPPKGLIARAEAWAEDEVTTVAGIRVTTRARTIFDLGRHLERDAAVARIDALLNRGQVSVDDVLPLLARYPHARGIADLRTALGLVDAGADSPRETRLRLALSDAGMRPTGTQIVVRDARGRIIAKVDMGWEDLKIAVQYDGGHHQTDRVTYVRDQKVNRDLAALRWIVIRVIAEDSDADAVGRTAAALYSRGWRAA</sequence>
<proteinExistence type="predicted"/>
<keyword evidence="2" id="KW-1185">Reference proteome</keyword>
<protein>
    <recommendedName>
        <fullName evidence="3">DUF559 domain-containing protein</fullName>
    </recommendedName>
</protein>
<dbReference type="InterPro" id="IPR011335">
    <property type="entry name" value="Restrct_endonuc-II-like"/>
</dbReference>
<dbReference type="OrthoDB" id="3173471at2"/>
<dbReference type="KEGG" id="madi:A7U43_25750"/>
<gene>
    <name evidence="1" type="ORF">A7U43_25750</name>
</gene>
<name>A0A172UTV4_9MYCO</name>
<dbReference type="RefSeq" id="WP_068000668.1">
    <property type="nucleotide sequence ID" value="NZ_CP015596.1"/>
</dbReference>
<organism evidence="1 2">
    <name type="scientific">Mycobacterium adipatum</name>
    <dbReference type="NCBI Taxonomy" id="1682113"/>
    <lineage>
        <taxon>Bacteria</taxon>
        <taxon>Bacillati</taxon>
        <taxon>Actinomycetota</taxon>
        <taxon>Actinomycetes</taxon>
        <taxon>Mycobacteriales</taxon>
        <taxon>Mycobacteriaceae</taxon>
        <taxon>Mycobacterium</taxon>
    </lineage>
</organism>
<dbReference type="STRING" id="1682113.A7U43_25750"/>
<evidence type="ECO:0000313" key="2">
    <source>
        <dbReference type="Proteomes" id="UP000077143"/>
    </source>
</evidence>
<dbReference type="EMBL" id="CP015596">
    <property type="protein sequence ID" value="ANE82204.1"/>
    <property type="molecule type" value="Genomic_DNA"/>
</dbReference>
<dbReference type="AlphaFoldDB" id="A0A172UTV4"/>